<keyword evidence="2" id="KW-0805">Transcription regulation</keyword>
<dbReference type="InterPro" id="IPR000847">
    <property type="entry name" value="LysR_HTH_N"/>
</dbReference>
<dbReference type="Proteomes" id="UP000198717">
    <property type="component" value="Unassembled WGS sequence"/>
</dbReference>
<keyword evidence="3" id="KW-0238">DNA-binding</keyword>
<dbReference type="SUPFAM" id="SSF46785">
    <property type="entry name" value="Winged helix' DNA-binding domain"/>
    <property type="match status" value="1"/>
</dbReference>
<evidence type="ECO:0000313" key="6">
    <source>
        <dbReference type="EMBL" id="GEL71364.1"/>
    </source>
</evidence>
<evidence type="ECO:0000313" key="8">
    <source>
        <dbReference type="Proteomes" id="UP000198717"/>
    </source>
</evidence>
<dbReference type="EMBL" id="BJVY01000015">
    <property type="protein sequence ID" value="GEL71364.1"/>
    <property type="molecule type" value="Genomic_DNA"/>
</dbReference>
<feature type="domain" description="HTH lysR-type" evidence="5">
    <location>
        <begin position="1"/>
        <end position="58"/>
    </location>
</feature>
<keyword evidence="8" id="KW-1185">Reference proteome</keyword>
<comment type="caution">
    <text evidence="6">The sequence shown here is derived from an EMBL/GenBank/DDBJ whole genome shotgun (WGS) entry which is preliminary data.</text>
</comment>
<dbReference type="EMBL" id="FNAJ01000004">
    <property type="protein sequence ID" value="SDE08744.1"/>
    <property type="molecule type" value="Genomic_DNA"/>
</dbReference>
<reference evidence="6 9" key="2">
    <citation type="submission" date="2019-07" db="EMBL/GenBank/DDBJ databases">
        <title>Whole genome shotgun sequence of Myxococcus virescens NBRC 100334.</title>
        <authorList>
            <person name="Hosoyama A."/>
            <person name="Uohara A."/>
            <person name="Ohji S."/>
            <person name="Ichikawa N."/>
        </authorList>
    </citation>
    <scope>NUCLEOTIDE SEQUENCE [LARGE SCALE GENOMIC DNA]</scope>
    <source>
        <strain evidence="6 9">NBRC 100334</strain>
    </source>
</reference>
<evidence type="ECO:0000313" key="7">
    <source>
        <dbReference type="EMBL" id="SDE08744.1"/>
    </source>
</evidence>
<keyword evidence="4" id="KW-0804">Transcription</keyword>
<proteinExistence type="inferred from homology"/>
<dbReference type="InterPro" id="IPR036388">
    <property type="entry name" value="WH-like_DNA-bd_sf"/>
</dbReference>
<name>A0A511HD64_9BACT</name>
<dbReference type="PANTHER" id="PTHR30346">
    <property type="entry name" value="TRANSCRIPTIONAL DUAL REGULATOR HCAR-RELATED"/>
    <property type="match status" value="1"/>
</dbReference>
<dbReference type="InterPro" id="IPR005119">
    <property type="entry name" value="LysR_subst-bd"/>
</dbReference>
<evidence type="ECO:0000256" key="4">
    <source>
        <dbReference type="ARBA" id="ARBA00023163"/>
    </source>
</evidence>
<evidence type="ECO:0000256" key="2">
    <source>
        <dbReference type="ARBA" id="ARBA00023015"/>
    </source>
</evidence>
<dbReference type="GO" id="GO:0003700">
    <property type="term" value="F:DNA-binding transcription factor activity"/>
    <property type="evidence" value="ECO:0007669"/>
    <property type="project" value="InterPro"/>
</dbReference>
<dbReference type="Proteomes" id="UP000321224">
    <property type="component" value="Unassembled WGS sequence"/>
</dbReference>
<dbReference type="Gene3D" id="3.40.190.290">
    <property type="match status" value="1"/>
</dbReference>
<dbReference type="PROSITE" id="PS50931">
    <property type="entry name" value="HTH_LYSR"/>
    <property type="match status" value="1"/>
</dbReference>
<organism evidence="6 9">
    <name type="scientific">Myxococcus virescens</name>
    <dbReference type="NCBI Taxonomy" id="83456"/>
    <lineage>
        <taxon>Bacteria</taxon>
        <taxon>Pseudomonadati</taxon>
        <taxon>Myxococcota</taxon>
        <taxon>Myxococcia</taxon>
        <taxon>Myxococcales</taxon>
        <taxon>Cystobacterineae</taxon>
        <taxon>Myxococcaceae</taxon>
        <taxon>Myxococcus</taxon>
    </lineage>
</organism>
<sequence length="311" mass="34395">MDFDGVRTFIAVADTGQFQEAASRLSLTQQAVSKRIAALEASLGARLFVRTPRGVQLTIDGQVFLPHARSLLEAAERAADSVRPGRRRLRVDVVRPNLGSARILRDFHSAHPEIEIDVVTHLFDAKTALAAVRAGTIDATFRAITRPAQQLTDGVVATRVLDDAVELLTSPTHRLAAATSLTPAELAKHKVWMPFIVPGTEWAAYYDELAARFGLTIDTLGPDFGIDALLEVIAGSSSLATLVGEHIRLVWPAEYNLRRIPIRNPMLVYPHSLVWRSDNAHPALTKLRAYLDARKDRYRHPKAWSPPWTGR</sequence>
<dbReference type="FunFam" id="1.10.10.10:FF:000001">
    <property type="entry name" value="LysR family transcriptional regulator"/>
    <property type="match status" value="1"/>
</dbReference>
<dbReference type="GO" id="GO:0032993">
    <property type="term" value="C:protein-DNA complex"/>
    <property type="evidence" value="ECO:0007669"/>
    <property type="project" value="TreeGrafter"/>
</dbReference>
<dbReference type="AlphaFoldDB" id="A0A511HD64"/>
<dbReference type="GO" id="GO:0003677">
    <property type="term" value="F:DNA binding"/>
    <property type="evidence" value="ECO:0007669"/>
    <property type="project" value="UniProtKB-KW"/>
</dbReference>
<dbReference type="Pfam" id="PF03466">
    <property type="entry name" value="LysR_substrate"/>
    <property type="match status" value="1"/>
</dbReference>
<dbReference type="InterPro" id="IPR036390">
    <property type="entry name" value="WH_DNA-bd_sf"/>
</dbReference>
<dbReference type="SUPFAM" id="SSF53850">
    <property type="entry name" value="Periplasmic binding protein-like II"/>
    <property type="match status" value="1"/>
</dbReference>
<dbReference type="PRINTS" id="PR00039">
    <property type="entry name" value="HTHLYSR"/>
</dbReference>
<dbReference type="PANTHER" id="PTHR30346:SF0">
    <property type="entry name" value="HCA OPERON TRANSCRIPTIONAL ACTIVATOR HCAR"/>
    <property type="match status" value="1"/>
</dbReference>
<evidence type="ECO:0000259" key="5">
    <source>
        <dbReference type="PROSITE" id="PS50931"/>
    </source>
</evidence>
<accession>A0A511HD64</accession>
<evidence type="ECO:0000313" key="9">
    <source>
        <dbReference type="Proteomes" id="UP000321224"/>
    </source>
</evidence>
<evidence type="ECO:0000256" key="1">
    <source>
        <dbReference type="ARBA" id="ARBA00009437"/>
    </source>
</evidence>
<gene>
    <name evidence="6" type="ORF">MVI01_31480</name>
    <name evidence="7" type="ORF">SAMN04488504_104139</name>
</gene>
<comment type="similarity">
    <text evidence="1">Belongs to the LysR transcriptional regulatory family.</text>
</comment>
<dbReference type="Pfam" id="PF00126">
    <property type="entry name" value="HTH_1"/>
    <property type="match status" value="1"/>
</dbReference>
<evidence type="ECO:0000256" key="3">
    <source>
        <dbReference type="ARBA" id="ARBA00023125"/>
    </source>
</evidence>
<dbReference type="Gene3D" id="1.10.10.10">
    <property type="entry name" value="Winged helix-like DNA-binding domain superfamily/Winged helix DNA-binding domain"/>
    <property type="match status" value="1"/>
</dbReference>
<protein>
    <submittedName>
        <fullName evidence="6">LysR family transcriptional regulator</fullName>
    </submittedName>
    <submittedName>
        <fullName evidence="7">Transcriptional regulator, LysR family</fullName>
    </submittedName>
</protein>
<reference evidence="7 8" key="1">
    <citation type="submission" date="2016-10" db="EMBL/GenBank/DDBJ databases">
        <authorList>
            <person name="Varghese N."/>
            <person name="Submissions S."/>
        </authorList>
    </citation>
    <scope>NUCLEOTIDE SEQUENCE [LARGE SCALE GENOMIC DNA]</scope>
    <source>
        <strain evidence="7 8">DSM 2260</strain>
    </source>
</reference>